<name>A0A0R0LFW8_SOYBN</name>
<dbReference type="EMBL" id="CM000834">
    <property type="protein sequence ID" value="KRH75573.1"/>
    <property type="molecule type" value="Genomic_DNA"/>
</dbReference>
<dbReference type="InParanoid" id="A0A0R0LFW8"/>
<dbReference type="STRING" id="3847.A0A0R0LFW8"/>
<reference evidence="1 2" key="1">
    <citation type="journal article" date="2010" name="Nature">
        <title>Genome sequence of the palaeopolyploid soybean.</title>
        <authorList>
            <person name="Schmutz J."/>
            <person name="Cannon S.B."/>
            <person name="Schlueter J."/>
            <person name="Ma J."/>
            <person name="Mitros T."/>
            <person name="Nelson W."/>
            <person name="Hyten D.L."/>
            <person name="Song Q."/>
            <person name="Thelen J.J."/>
            <person name="Cheng J."/>
            <person name="Xu D."/>
            <person name="Hellsten U."/>
            <person name="May G.D."/>
            <person name="Yu Y."/>
            <person name="Sakurai T."/>
            <person name="Umezawa T."/>
            <person name="Bhattacharyya M.K."/>
            <person name="Sandhu D."/>
            <person name="Valliyodan B."/>
            <person name="Lindquist E."/>
            <person name="Peto M."/>
            <person name="Grant D."/>
            <person name="Shu S."/>
            <person name="Goodstein D."/>
            <person name="Barry K."/>
            <person name="Futrell-Griggs M."/>
            <person name="Abernathy B."/>
            <person name="Du J."/>
            <person name="Tian Z."/>
            <person name="Zhu L."/>
            <person name="Gill N."/>
            <person name="Joshi T."/>
            <person name="Libault M."/>
            <person name="Sethuraman A."/>
            <person name="Zhang X.-C."/>
            <person name="Shinozaki K."/>
            <person name="Nguyen H.T."/>
            <person name="Wing R.A."/>
            <person name="Cregan P."/>
            <person name="Specht J."/>
            <person name="Grimwood J."/>
            <person name="Rokhsar D."/>
            <person name="Stacey G."/>
            <person name="Shoemaker R.C."/>
            <person name="Jackson S.A."/>
        </authorList>
    </citation>
    <scope>NUCLEOTIDE SEQUENCE</scope>
    <source>
        <strain evidence="2">cv. Williams 82</strain>
        <tissue evidence="1">Callus</tissue>
    </source>
</reference>
<evidence type="ECO:0000313" key="1">
    <source>
        <dbReference type="EMBL" id="KRH75573.1"/>
    </source>
</evidence>
<evidence type="ECO:0000313" key="2">
    <source>
        <dbReference type="EnsemblPlants" id="KRH75573"/>
    </source>
</evidence>
<reference evidence="2" key="2">
    <citation type="submission" date="2018-02" db="UniProtKB">
        <authorList>
            <consortium name="EnsemblPlants"/>
        </authorList>
    </citation>
    <scope>IDENTIFICATION</scope>
    <source>
        <strain evidence="2">Williams 82</strain>
    </source>
</reference>
<dbReference type="Gramene" id="KRH75573">
    <property type="protein sequence ID" value="KRH75573"/>
    <property type="gene ID" value="GLYMA_01G093600"/>
</dbReference>
<dbReference type="AlphaFoldDB" id="A0A0R0LFW8"/>
<protein>
    <submittedName>
        <fullName evidence="1 2">Uncharacterized protein</fullName>
    </submittedName>
</protein>
<reference evidence="1" key="3">
    <citation type="submission" date="2018-07" db="EMBL/GenBank/DDBJ databases">
        <title>WGS assembly of Glycine max.</title>
        <authorList>
            <person name="Schmutz J."/>
            <person name="Cannon S."/>
            <person name="Schlueter J."/>
            <person name="Ma J."/>
            <person name="Mitros T."/>
            <person name="Nelson W."/>
            <person name="Hyten D."/>
            <person name="Song Q."/>
            <person name="Thelen J."/>
            <person name="Cheng J."/>
            <person name="Xu D."/>
            <person name="Hellsten U."/>
            <person name="May G."/>
            <person name="Yu Y."/>
            <person name="Sakurai T."/>
            <person name="Umezawa T."/>
            <person name="Bhattacharyya M."/>
            <person name="Sandhu D."/>
            <person name="Valliyodan B."/>
            <person name="Lindquist E."/>
            <person name="Peto M."/>
            <person name="Grant D."/>
            <person name="Shu S."/>
            <person name="Goodstein D."/>
            <person name="Barry K."/>
            <person name="Futrell-Griggs M."/>
            <person name="Abernathy B."/>
            <person name="Du J."/>
            <person name="Tian Z."/>
            <person name="Zhu L."/>
            <person name="Gill N."/>
            <person name="Joshi T."/>
            <person name="Libault M."/>
            <person name="Sethuraman A."/>
            <person name="Zhang X."/>
            <person name="Shinozaki K."/>
            <person name="Nguyen H."/>
            <person name="Wing R."/>
            <person name="Cregan P."/>
            <person name="Specht J."/>
            <person name="Grimwood J."/>
            <person name="Rokhsar D."/>
            <person name="Stacey G."/>
            <person name="Shoemaker R."/>
            <person name="Jackson S."/>
        </authorList>
    </citation>
    <scope>NUCLEOTIDE SEQUENCE</scope>
    <source>
        <tissue evidence="1">Callus</tissue>
    </source>
</reference>
<evidence type="ECO:0000313" key="3">
    <source>
        <dbReference type="Proteomes" id="UP000008827"/>
    </source>
</evidence>
<sequence length="167" mass="19225">MDSKGTTKKDHQDSIKEIIFCRTTIGYLIQIRKFLAETCNPVPNLSASIYSTELCNRLRAFLIYCPPMGPSSPVAELVIATSDFQRYLVRWGIGSIKGGVDAKELFHLYILVWIQDKRLSLLESCKLDKVKWSGVRTQHSTTPFVDDMYERLKETLTDYEVIICRWP</sequence>
<accession>A0A0R0LFW8</accession>
<keyword evidence="3" id="KW-1185">Reference proteome</keyword>
<dbReference type="PANTHER" id="PTHR31110:SF2">
    <property type="entry name" value="PESTICIDAL CRYSTAL CRY8BA PROTEIN"/>
    <property type="match status" value="1"/>
</dbReference>
<organism evidence="1">
    <name type="scientific">Glycine max</name>
    <name type="common">Soybean</name>
    <name type="synonym">Glycine hispida</name>
    <dbReference type="NCBI Taxonomy" id="3847"/>
    <lineage>
        <taxon>Eukaryota</taxon>
        <taxon>Viridiplantae</taxon>
        <taxon>Streptophyta</taxon>
        <taxon>Embryophyta</taxon>
        <taxon>Tracheophyta</taxon>
        <taxon>Spermatophyta</taxon>
        <taxon>Magnoliopsida</taxon>
        <taxon>eudicotyledons</taxon>
        <taxon>Gunneridae</taxon>
        <taxon>Pentapetalae</taxon>
        <taxon>rosids</taxon>
        <taxon>fabids</taxon>
        <taxon>Fabales</taxon>
        <taxon>Fabaceae</taxon>
        <taxon>Papilionoideae</taxon>
        <taxon>50 kb inversion clade</taxon>
        <taxon>NPAAA clade</taxon>
        <taxon>indigoferoid/millettioid clade</taxon>
        <taxon>Phaseoleae</taxon>
        <taxon>Glycine</taxon>
        <taxon>Glycine subgen. Soja</taxon>
    </lineage>
</organism>
<dbReference type="Proteomes" id="UP000008827">
    <property type="component" value="Chromosome 1"/>
</dbReference>
<dbReference type="EnsemblPlants" id="KRH75573">
    <property type="protein sequence ID" value="KRH75573"/>
    <property type="gene ID" value="GLYMA_01G093600"/>
</dbReference>
<gene>
    <name evidence="1" type="ORF">GLYMA_01G093600</name>
</gene>
<proteinExistence type="predicted"/>
<dbReference type="PANTHER" id="PTHR31110">
    <property type="entry name" value="PESTICIDAL CRYSTAL CRY8BA PROTEIN"/>
    <property type="match status" value="1"/>
</dbReference>